<dbReference type="Proteomes" id="UP000654913">
    <property type="component" value="Chromosome 6"/>
</dbReference>
<evidence type="ECO:0000313" key="2">
    <source>
        <dbReference type="EMBL" id="BCS27783.1"/>
    </source>
</evidence>
<dbReference type="Pfam" id="PF12796">
    <property type="entry name" value="Ank_2"/>
    <property type="match status" value="2"/>
</dbReference>
<reference evidence="2" key="1">
    <citation type="submission" date="2021-01" db="EMBL/GenBank/DDBJ databases">
        <authorList>
            <consortium name="Aspergillus puulaauensis MK2 genome sequencing consortium"/>
            <person name="Kazuki M."/>
            <person name="Futagami T."/>
        </authorList>
    </citation>
    <scope>NUCLEOTIDE SEQUENCE</scope>
    <source>
        <strain evidence="2">MK2</strain>
    </source>
</reference>
<dbReference type="PROSITE" id="PS50297">
    <property type="entry name" value="ANK_REP_REGION"/>
    <property type="match status" value="2"/>
</dbReference>
<dbReference type="PANTHER" id="PTHR46224">
    <property type="entry name" value="ANKYRIN REPEAT FAMILY PROTEIN"/>
    <property type="match status" value="1"/>
</dbReference>
<evidence type="ECO:0000256" key="1">
    <source>
        <dbReference type="PROSITE-ProRule" id="PRU00023"/>
    </source>
</evidence>
<dbReference type="Pfam" id="PF00023">
    <property type="entry name" value="Ank"/>
    <property type="match status" value="1"/>
</dbReference>
<reference evidence="2" key="2">
    <citation type="submission" date="2021-02" db="EMBL/GenBank/DDBJ databases">
        <title>Aspergillus puulaauensis MK2 genome sequence.</title>
        <authorList>
            <person name="Futagami T."/>
            <person name="Mori K."/>
            <person name="Kadooka C."/>
            <person name="Tanaka T."/>
        </authorList>
    </citation>
    <scope>NUCLEOTIDE SEQUENCE</scope>
    <source>
        <strain evidence="2">MK2</strain>
    </source>
</reference>
<dbReference type="PROSITE" id="PS50088">
    <property type="entry name" value="ANK_REPEAT"/>
    <property type="match status" value="4"/>
</dbReference>
<feature type="repeat" description="ANK" evidence="1">
    <location>
        <begin position="194"/>
        <end position="226"/>
    </location>
</feature>
<name>A0A7R7XVN1_9EURO</name>
<proteinExistence type="predicted"/>
<dbReference type="KEGG" id="apuu:APUU_60831A"/>
<dbReference type="InterPro" id="IPR002110">
    <property type="entry name" value="Ankyrin_rpt"/>
</dbReference>
<keyword evidence="3" id="KW-1185">Reference proteome</keyword>
<dbReference type="InterPro" id="IPR036770">
    <property type="entry name" value="Ankyrin_rpt-contain_sf"/>
</dbReference>
<sequence>MTDSNVLEAAVRADDKEIVRILINYGIDADYGDPLLLAIRRGSKDVVDLLLRAGVHVNHGNTLTAAVERGDTEILRALLKASTHVIHDDILKIAVEYGNTEIFRALLNASTHVIHDDILKTAVECGNIEILRALLNASTHVIHDDILKTAVEYGNTEILRALLNVNPGDILPDAIYRGRKDFVKLLLQAGADVNQNSPLAISARKGDSEVVRMLLDAGADANTPCMDRLYGSPLVAAIMSGRESIVKTIIKAGADVNMYCTNGKYPSALVAAIRESDTTEKWPGFSRAARSRIIGLLLDYGADVNLQLGGDGCRNALDAALRIKDDHIIRTILTAGAHVADTSDGVPMTCPWELPHILLDDTEEVDVFNVTTLTKKDEGVTSATCAEYLERSYGKQGIEVFENIMCALKDPDSVYVSKGIIFRATSQQLIARFPSSMEHLLDAVAWICLTFRQPPPNGPQISAGVLSEGRFIFNSWEPLRGLTMSDNTCWSALFDTAVIALEPSIGLNSHWMLDISYRNMIQLAAVEYPVLVDNGIVLMGYSTALIPVRRNDKQTIEWHLEVATHDDQFNISELTVTKGPWLRTQDMNDLRSERNLLGWCSNAKVALGTIQGTSDIKRSGARTKHTSWQWTGANLQLVGQSGGPAQVGGQLGLAFSRKMMAVRFSPPGNYLKCLRNSISEQIIVYDTTQQRAWLIPLVCVLHQMLLSYAKGHGLTSGVPQTTSENNNGGLASFEALREKALSAVDNSSNLQLTVGDLIMGFSVNLSKALLQKPSGPKIYGYEFWDIIEDSTQSDLKQQRLERQGLAWAPLLGEIKCLFCSNFGDAIVGHRALCADSPCNRVPDRQDLMAASVCSVTALLARHGPSLRFNHCSSILAESHFQQCSHQNSGETCWNSPAFLQDMRSPGQGSAVKTDTFPNGAVVFGARKRDLSILFKDRGKYENVRAVFSK</sequence>
<protein>
    <recommendedName>
        <fullName evidence="4">Ankyrin repeat-containing domain protein</fullName>
    </recommendedName>
</protein>
<dbReference type="Gene3D" id="1.25.40.20">
    <property type="entry name" value="Ankyrin repeat-containing domain"/>
    <property type="match status" value="3"/>
</dbReference>
<feature type="repeat" description="ANK" evidence="1">
    <location>
        <begin position="232"/>
        <end position="261"/>
    </location>
</feature>
<organism evidence="2 3">
    <name type="scientific">Aspergillus puulaauensis</name>
    <dbReference type="NCBI Taxonomy" id="1220207"/>
    <lineage>
        <taxon>Eukaryota</taxon>
        <taxon>Fungi</taxon>
        <taxon>Dikarya</taxon>
        <taxon>Ascomycota</taxon>
        <taxon>Pezizomycotina</taxon>
        <taxon>Eurotiomycetes</taxon>
        <taxon>Eurotiomycetidae</taxon>
        <taxon>Eurotiales</taxon>
        <taxon>Aspergillaceae</taxon>
        <taxon>Aspergillus</taxon>
    </lineage>
</organism>
<dbReference type="AlphaFoldDB" id="A0A7R7XVN1"/>
<feature type="repeat" description="ANK" evidence="1">
    <location>
        <begin position="166"/>
        <end position="198"/>
    </location>
</feature>
<evidence type="ECO:0000313" key="3">
    <source>
        <dbReference type="Proteomes" id="UP000654913"/>
    </source>
</evidence>
<feature type="repeat" description="ANK" evidence="1">
    <location>
        <begin position="30"/>
        <end position="62"/>
    </location>
</feature>
<dbReference type="SUPFAM" id="SSF48403">
    <property type="entry name" value="Ankyrin repeat"/>
    <property type="match status" value="2"/>
</dbReference>
<dbReference type="EMBL" id="AP024448">
    <property type="protein sequence ID" value="BCS27783.1"/>
    <property type="molecule type" value="Genomic_DNA"/>
</dbReference>
<keyword evidence="1" id="KW-0040">ANK repeat</keyword>
<gene>
    <name evidence="2" type="ORF">APUU_60831A</name>
</gene>
<dbReference type="GeneID" id="64977788"/>
<dbReference type="OrthoDB" id="1577640at2759"/>
<dbReference type="SMART" id="SM00248">
    <property type="entry name" value="ANK"/>
    <property type="match status" value="8"/>
</dbReference>
<dbReference type="PANTHER" id="PTHR46224:SF64">
    <property type="entry name" value="IQ MOTIF AND ANKYRIN REPEAT DOMAIN-CONTAINING PROTEIN 1"/>
    <property type="match status" value="1"/>
</dbReference>
<accession>A0A7R7XVN1</accession>
<dbReference type="InterPro" id="IPR051616">
    <property type="entry name" value="Cul2-RING_E3_ligase_SR"/>
</dbReference>
<evidence type="ECO:0008006" key="4">
    <source>
        <dbReference type="Google" id="ProtNLM"/>
    </source>
</evidence>
<dbReference type="RefSeq" id="XP_041559977.1">
    <property type="nucleotide sequence ID" value="XM_041694115.1"/>
</dbReference>